<gene>
    <name evidence="5" type="ORF">AGERDE_LOCUS8822</name>
</gene>
<dbReference type="GO" id="GO:0005811">
    <property type="term" value="C:lipid droplet"/>
    <property type="evidence" value="ECO:0007669"/>
    <property type="project" value="UniProtKB-SubCell"/>
</dbReference>
<dbReference type="GO" id="GO:0019915">
    <property type="term" value="P:lipid storage"/>
    <property type="evidence" value="ECO:0007669"/>
    <property type="project" value="InterPro"/>
</dbReference>
<evidence type="ECO:0000256" key="4">
    <source>
        <dbReference type="ARBA" id="ARBA00022801"/>
    </source>
</evidence>
<reference evidence="5" key="1">
    <citation type="submission" date="2021-06" db="EMBL/GenBank/DDBJ databases">
        <authorList>
            <person name="Kallberg Y."/>
            <person name="Tangrot J."/>
            <person name="Rosling A."/>
        </authorList>
    </citation>
    <scope>NUCLEOTIDE SEQUENCE</scope>
    <source>
        <strain evidence="5">MT106</strain>
    </source>
</reference>
<dbReference type="Pfam" id="PF10230">
    <property type="entry name" value="LIDHydrolase"/>
    <property type="match status" value="1"/>
</dbReference>
<proteinExistence type="inferred from homology"/>
<dbReference type="AlphaFoldDB" id="A0A9N9G9Z6"/>
<sequence length="325" mass="37801">MEDTTITAEQLPERKIWDVEGELTDALWWYDDYNKEVGDIDSMNHEKIVFFMICGNPGIIDYYIPFLTTIYDKFRRGDIVIVGVSHLGHSHSLLNNANTDSKLYTLRDQIEHKIKCFDKLREKFSSSSKFILCGHSIGAYICSEVLRARPSHGIEKVYALFPTIQNIAQTPNGRMLQFLFYERSRNLAGPFIQHLRSLFTPGNFKYLIGLITWQQEPTLSVTADKLLYGSIVKNTLRMAETEMQEVQELDEQFYREHLPKYVFYFGQEDKWAPLDHYRNLMERFPEGNVFLCEDGMTHAFVMGHSEKMGSKVANWIKNPPALSKR</sequence>
<organism evidence="5 6">
    <name type="scientific">Ambispora gerdemannii</name>
    <dbReference type="NCBI Taxonomy" id="144530"/>
    <lineage>
        <taxon>Eukaryota</taxon>
        <taxon>Fungi</taxon>
        <taxon>Fungi incertae sedis</taxon>
        <taxon>Mucoromycota</taxon>
        <taxon>Glomeromycotina</taxon>
        <taxon>Glomeromycetes</taxon>
        <taxon>Archaeosporales</taxon>
        <taxon>Ambisporaceae</taxon>
        <taxon>Ambispora</taxon>
    </lineage>
</organism>
<comment type="caution">
    <text evidence="5">The sequence shown here is derived from an EMBL/GenBank/DDBJ whole genome shotgun (WGS) entry which is preliminary data.</text>
</comment>
<dbReference type="PANTHER" id="PTHR13390">
    <property type="entry name" value="LIPASE"/>
    <property type="match status" value="1"/>
</dbReference>
<evidence type="ECO:0000313" key="5">
    <source>
        <dbReference type="EMBL" id="CAG8595359.1"/>
    </source>
</evidence>
<dbReference type="PANTHER" id="PTHR13390:SF0">
    <property type="entry name" value="LIPID DROPLET-ASSOCIATED HYDROLASE"/>
    <property type="match status" value="1"/>
</dbReference>
<evidence type="ECO:0000256" key="3">
    <source>
        <dbReference type="ARBA" id="ARBA00022677"/>
    </source>
</evidence>
<evidence type="ECO:0000256" key="1">
    <source>
        <dbReference type="ARBA" id="ARBA00004502"/>
    </source>
</evidence>
<evidence type="ECO:0000256" key="2">
    <source>
        <dbReference type="ARBA" id="ARBA00008300"/>
    </source>
</evidence>
<dbReference type="InterPro" id="IPR029058">
    <property type="entry name" value="AB_hydrolase_fold"/>
</dbReference>
<keyword evidence="6" id="KW-1185">Reference proteome</keyword>
<name>A0A9N9G9Z6_9GLOM</name>
<dbReference type="InterPro" id="IPR019363">
    <property type="entry name" value="LDAH"/>
</dbReference>
<accession>A0A9N9G9Z6</accession>
<dbReference type="Proteomes" id="UP000789831">
    <property type="component" value="Unassembled WGS sequence"/>
</dbReference>
<dbReference type="Gene3D" id="3.40.50.1820">
    <property type="entry name" value="alpha/beta hydrolase"/>
    <property type="match status" value="1"/>
</dbReference>
<dbReference type="GO" id="GO:0016298">
    <property type="term" value="F:lipase activity"/>
    <property type="evidence" value="ECO:0007669"/>
    <property type="project" value="InterPro"/>
</dbReference>
<comment type="similarity">
    <text evidence="2">Belongs to the AB hydrolase superfamily. LDAH family.</text>
</comment>
<dbReference type="SUPFAM" id="SSF53474">
    <property type="entry name" value="alpha/beta-Hydrolases"/>
    <property type="match status" value="1"/>
</dbReference>
<evidence type="ECO:0000313" key="6">
    <source>
        <dbReference type="Proteomes" id="UP000789831"/>
    </source>
</evidence>
<keyword evidence="4" id="KW-0378">Hydrolase</keyword>
<comment type="subcellular location">
    <subcellularLocation>
        <location evidence="1">Lipid droplet</location>
    </subcellularLocation>
</comment>
<protein>
    <submittedName>
        <fullName evidence="5">4222_t:CDS:1</fullName>
    </submittedName>
</protein>
<dbReference type="OrthoDB" id="448051at2759"/>
<dbReference type="EMBL" id="CAJVPL010001992">
    <property type="protein sequence ID" value="CAG8595359.1"/>
    <property type="molecule type" value="Genomic_DNA"/>
</dbReference>
<keyword evidence="3" id="KW-0551">Lipid droplet</keyword>